<accession>A0A1E2UU90</accession>
<keyword evidence="1" id="KW-0732">Signal</keyword>
<sequence>MRKSRSHLWRTLLLGLLLMTLNPALAEVSLNKAVEQAKKRTGGQVISAETRNQDGQRVHNIRILTQDGKVRRLRINANNRGGGNGGRR</sequence>
<dbReference type="InterPro" id="IPR025711">
    <property type="entry name" value="PepSY"/>
</dbReference>
<dbReference type="RefSeq" id="WP_069006590.1">
    <property type="nucleotide sequence ID" value="NZ_LVJW01000003.1"/>
</dbReference>
<reference evidence="3 4" key="1">
    <citation type="submission" date="2016-03" db="EMBL/GenBank/DDBJ databases">
        <title>Chemosynthetic sulphur-oxidizing symbionts of marine invertebrate animals are capable of nitrogen fixation.</title>
        <authorList>
            <person name="Petersen J.M."/>
            <person name="Kemper A."/>
            <person name="Gruber-Vodicka H."/>
            <person name="Cardini U."/>
            <person name="Geest Mvander."/>
            <person name="Kleiner M."/>
            <person name="Bulgheresi S."/>
            <person name="Fussmann M."/>
            <person name="Herbold C."/>
            <person name="Seah B.K.B."/>
            <person name="Antony C.Paul."/>
            <person name="Liu D."/>
            <person name="Belitz A."/>
            <person name="Weber M."/>
        </authorList>
    </citation>
    <scope>NUCLEOTIDE SEQUENCE [LARGE SCALE GENOMIC DNA]</scope>
    <source>
        <strain evidence="3">G_D</strain>
    </source>
</reference>
<proteinExistence type="predicted"/>
<dbReference type="AlphaFoldDB" id="A0A1E2UU90"/>
<feature type="chain" id="PRO_5009119214" description="PepSY domain-containing protein" evidence="1">
    <location>
        <begin position="27"/>
        <end position="88"/>
    </location>
</feature>
<name>A0A1E2UU90_9GAMM</name>
<keyword evidence="4" id="KW-1185">Reference proteome</keyword>
<evidence type="ECO:0000313" key="3">
    <source>
        <dbReference type="EMBL" id="ODB98221.1"/>
    </source>
</evidence>
<organism evidence="3 4">
    <name type="scientific">Candidatus Thiodiazotropha endoloripes</name>
    <dbReference type="NCBI Taxonomy" id="1818881"/>
    <lineage>
        <taxon>Bacteria</taxon>
        <taxon>Pseudomonadati</taxon>
        <taxon>Pseudomonadota</taxon>
        <taxon>Gammaproteobacteria</taxon>
        <taxon>Chromatiales</taxon>
        <taxon>Sedimenticolaceae</taxon>
        <taxon>Candidatus Thiodiazotropha</taxon>
    </lineage>
</organism>
<comment type="caution">
    <text evidence="3">The sequence shown here is derived from an EMBL/GenBank/DDBJ whole genome shotgun (WGS) entry which is preliminary data.</text>
</comment>
<evidence type="ECO:0000259" key="2">
    <source>
        <dbReference type="Pfam" id="PF03413"/>
    </source>
</evidence>
<dbReference type="Pfam" id="PF03413">
    <property type="entry name" value="PepSY"/>
    <property type="match status" value="1"/>
</dbReference>
<evidence type="ECO:0000313" key="4">
    <source>
        <dbReference type="Proteomes" id="UP000094849"/>
    </source>
</evidence>
<dbReference type="EMBL" id="LVJZ01000003">
    <property type="protein sequence ID" value="ODB98221.1"/>
    <property type="molecule type" value="Genomic_DNA"/>
</dbReference>
<dbReference type="STRING" id="1818881.A3196_16555"/>
<feature type="domain" description="PepSY" evidence="2">
    <location>
        <begin position="28"/>
        <end position="79"/>
    </location>
</feature>
<dbReference type="Gene3D" id="3.10.450.40">
    <property type="match status" value="1"/>
</dbReference>
<dbReference type="Proteomes" id="UP000094849">
    <property type="component" value="Unassembled WGS sequence"/>
</dbReference>
<evidence type="ECO:0000256" key="1">
    <source>
        <dbReference type="SAM" id="SignalP"/>
    </source>
</evidence>
<protein>
    <recommendedName>
        <fullName evidence="2">PepSY domain-containing protein</fullName>
    </recommendedName>
</protein>
<gene>
    <name evidence="3" type="ORF">A3196_16555</name>
</gene>
<feature type="signal peptide" evidence="1">
    <location>
        <begin position="1"/>
        <end position="26"/>
    </location>
</feature>